<gene>
    <name evidence="1" type="ORF">BDU57DRAFT_511470</name>
</gene>
<evidence type="ECO:0000313" key="2">
    <source>
        <dbReference type="Proteomes" id="UP000800096"/>
    </source>
</evidence>
<reference evidence="1" key="1">
    <citation type="journal article" date="2020" name="Stud. Mycol.">
        <title>101 Dothideomycetes genomes: a test case for predicting lifestyles and emergence of pathogens.</title>
        <authorList>
            <person name="Haridas S."/>
            <person name="Albert R."/>
            <person name="Binder M."/>
            <person name="Bloem J."/>
            <person name="Labutti K."/>
            <person name="Salamov A."/>
            <person name="Andreopoulos B."/>
            <person name="Baker S."/>
            <person name="Barry K."/>
            <person name="Bills G."/>
            <person name="Bluhm B."/>
            <person name="Cannon C."/>
            <person name="Castanera R."/>
            <person name="Culley D."/>
            <person name="Daum C."/>
            <person name="Ezra D."/>
            <person name="Gonzalez J."/>
            <person name="Henrissat B."/>
            <person name="Kuo A."/>
            <person name="Liang C."/>
            <person name="Lipzen A."/>
            <person name="Lutzoni F."/>
            <person name="Magnuson J."/>
            <person name="Mondo S."/>
            <person name="Nolan M."/>
            <person name="Ohm R."/>
            <person name="Pangilinan J."/>
            <person name="Park H.-J."/>
            <person name="Ramirez L."/>
            <person name="Alfaro M."/>
            <person name="Sun H."/>
            <person name="Tritt A."/>
            <person name="Yoshinaga Y."/>
            <person name="Zwiers L.-H."/>
            <person name="Turgeon B."/>
            <person name="Goodwin S."/>
            <person name="Spatafora J."/>
            <person name="Crous P."/>
            <person name="Grigoriev I."/>
        </authorList>
    </citation>
    <scope>NUCLEOTIDE SEQUENCE</scope>
    <source>
        <strain evidence="1">HMLAC05119</strain>
    </source>
</reference>
<dbReference type="Gene3D" id="3.40.50.150">
    <property type="entry name" value="Vaccinia Virus protein VP39"/>
    <property type="match status" value="1"/>
</dbReference>
<dbReference type="OrthoDB" id="2013972at2759"/>
<keyword evidence="1" id="KW-0808">Transferase</keyword>
<dbReference type="SUPFAM" id="SSF53335">
    <property type="entry name" value="S-adenosyl-L-methionine-dependent methyltransferases"/>
    <property type="match status" value="1"/>
</dbReference>
<dbReference type="EMBL" id="ML979133">
    <property type="protein sequence ID" value="KAF1918737.1"/>
    <property type="molecule type" value="Genomic_DNA"/>
</dbReference>
<organism evidence="1 2">
    <name type="scientific">Ampelomyces quisqualis</name>
    <name type="common">Powdery mildew agent</name>
    <dbReference type="NCBI Taxonomy" id="50730"/>
    <lineage>
        <taxon>Eukaryota</taxon>
        <taxon>Fungi</taxon>
        <taxon>Dikarya</taxon>
        <taxon>Ascomycota</taxon>
        <taxon>Pezizomycotina</taxon>
        <taxon>Dothideomycetes</taxon>
        <taxon>Pleosporomycetidae</taxon>
        <taxon>Pleosporales</taxon>
        <taxon>Pleosporineae</taxon>
        <taxon>Phaeosphaeriaceae</taxon>
        <taxon>Ampelomyces</taxon>
    </lineage>
</organism>
<sequence>MADIEAQIAIDSDETDSAFGDTASDTTSLKSAILNYKYRNGRRYHAYKEGSYWGPNDEMQADQLDITHHIFLLLLDGELYLAPITENPLHVLDLGAGTGIWAIDFADRFPSAEVLGTDLSPTQPSLVPPNLCFEVDDFTEPWLFRKESFDFIHARTLYGCVADWSVFYKEALDHLQPGGYFEQLEISVVPKSDDGTVLPGSIMEQWGKISLELGELFGKSLNTVDESKAGLEAAGFINIVEHRWKLPVGGWPVDKRFKEIGQYNRINWEQGIEGWCMYLLTTLKKWSVEEVQVYLAKVRQALRDRRIHAYQEVSLVYGQKPPRPKSDHVG</sequence>
<keyword evidence="1" id="KW-0489">Methyltransferase</keyword>
<keyword evidence="2" id="KW-1185">Reference proteome</keyword>
<dbReference type="Pfam" id="PF13489">
    <property type="entry name" value="Methyltransf_23"/>
    <property type="match status" value="1"/>
</dbReference>
<dbReference type="CDD" id="cd02440">
    <property type="entry name" value="AdoMet_MTases"/>
    <property type="match status" value="1"/>
</dbReference>
<dbReference type="GO" id="GO:0008168">
    <property type="term" value="F:methyltransferase activity"/>
    <property type="evidence" value="ECO:0007669"/>
    <property type="project" value="UniProtKB-KW"/>
</dbReference>
<dbReference type="InterPro" id="IPR029063">
    <property type="entry name" value="SAM-dependent_MTases_sf"/>
</dbReference>
<proteinExistence type="predicted"/>
<dbReference type="GO" id="GO:0032259">
    <property type="term" value="P:methylation"/>
    <property type="evidence" value="ECO:0007669"/>
    <property type="project" value="UniProtKB-KW"/>
</dbReference>
<evidence type="ECO:0000313" key="1">
    <source>
        <dbReference type="EMBL" id="KAF1918737.1"/>
    </source>
</evidence>
<dbReference type="Proteomes" id="UP000800096">
    <property type="component" value="Unassembled WGS sequence"/>
</dbReference>
<dbReference type="AlphaFoldDB" id="A0A6A5QY14"/>
<dbReference type="PANTHER" id="PTHR43591">
    <property type="entry name" value="METHYLTRANSFERASE"/>
    <property type="match status" value="1"/>
</dbReference>
<name>A0A6A5QY14_AMPQU</name>
<accession>A0A6A5QY14</accession>
<protein>
    <submittedName>
        <fullName evidence="1">SAM dependent methyltransferase</fullName>
    </submittedName>
</protein>
<dbReference type="PANTHER" id="PTHR43591:SF24">
    <property type="entry name" value="2-METHOXY-6-POLYPRENYL-1,4-BENZOQUINOL METHYLASE, MITOCHONDRIAL"/>
    <property type="match status" value="1"/>
</dbReference>